<dbReference type="OrthoDB" id="17977at2759"/>
<comment type="caution">
    <text evidence="10">The sequence shown here is derived from an EMBL/GenBank/DDBJ whole genome shotgun (WGS) entry which is preliminary data.</text>
</comment>
<dbReference type="Proteomes" id="UP000603453">
    <property type="component" value="Unassembled WGS sequence"/>
</dbReference>
<proteinExistence type="inferred from homology"/>
<comment type="similarity">
    <text evidence="1">Belongs to the prefoldin subunit beta family.</text>
</comment>
<dbReference type="InterPro" id="IPR009053">
    <property type="entry name" value="Prefoldin"/>
</dbReference>
<dbReference type="EMBL" id="JAEPRD010000137">
    <property type="protein sequence ID" value="KAG2196917.1"/>
    <property type="molecule type" value="Genomic_DNA"/>
</dbReference>
<dbReference type="Gene3D" id="1.10.287.370">
    <property type="match status" value="1"/>
</dbReference>
<keyword evidence="5 7" id="KW-0648">Protein biosynthesis</keyword>
<evidence type="ECO:0000256" key="8">
    <source>
        <dbReference type="SAM" id="Coils"/>
    </source>
</evidence>
<organism evidence="10 11">
    <name type="scientific">Mucor saturninus</name>
    <dbReference type="NCBI Taxonomy" id="64648"/>
    <lineage>
        <taxon>Eukaryota</taxon>
        <taxon>Fungi</taxon>
        <taxon>Fungi incertae sedis</taxon>
        <taxon>Mucoromycota</taxon>
        <taxon>Mucoromycotina</taxon>
        <taxon>Mucoromycetes</taxon>
        <taxon>Mucorales</taxon>
        <taxon>Mucorineae</taxon>
        <taxon>Mucoraceae</taxon>
        <taxon>Mucor</taxon>
    </lineage>
</organism>
<evidence type="ECO:0008006" key="12">
    <source>
        <dbReference type="Google" id="ProtNLM"/>
    </source>
</evidence>
<evidence type="ECO:0000313" key="10">
    <source>
        <dbReference type="EMBL" id="KAG2196917.1"/>
    </source>
</evidence>
<gene>
    <name evidence="10" type="ORF">INT47_005141</name>
</gene>
<keyword evidence="8" id="KW-0175">Coiled coil</keyword>
<keyword evidence="3" id="KW-0810">Translation regulation</keyword>
<evidence type="ECO:0000256" key="5">
    <source>
        <dbReference type="ARBA" id="ARBA00022917"/>
    </source>
</evidence>
<evidence type="ECO:0000256" key="2">
    <source>
        <dbReference type="ARBA" id="ARBA00022540"/>
    </source>
</evidence>
<keyword evidence="6" id="KW-0143">Chaperone</keyword>
<evidence type="ECO:0000256" key="9">
    <source>
        <dbReference type="SAM" id="MobiDB-lite"/>
    </source>
</evidence>
<evidence type="ECO:0000256" key="4">
    <source>
        <dbReference type="ARBA" id="ARBA00022884"/>
    </source>
</evidence>
<dbReference type="GO" id="GO:0016272">
    <property type="term" value="C:prefoldin complex"/>
    <property type="evidence" value="ECO:0007669"/>
    <property type="project" value="InterPro"/>
</dbReference>
<name>A0A8H7QR60_9FUNG</name>
<evidence type="ECO:0000256" key="6">
    <source>
        <dbReference type="ARBA" id="ARBA00023186"/>
    </source>
</evidence>
<keyword evidence="4 7" id="KW-0694">RNA-binding</keyword>
<dbReference type="InterPro" id="IPR023398">
    <property type="entry name" value="TIF_eIF4e-like"/>
</dbReference>
<dbReference type="GO" id="GO:0003743">
    <property type="term" value="F:translation initiation factor activity"/>
    <property type="evidence" value="ECO:0007669"/>
    <property type="project" value="UniProtKB-KW"/>
</dbReference>
<dbReference type="SUPFAM" id="SSF46579">
    <property type="entry name" value="Prefoldin"/>
    <property type="match status" value="1"/>
</dbReference>
<keyword evidence="11" id="KW-1185">Reference proteome</keyword>
<dbReference type="GO" id="GO:0016281">
    <property type="term" value="C:eukaryotic translation initiation factor 4F complex"/>
    <property type="evidence" value="ECO:0007669"/>
    <property type="project" value="TreeGrafter"/>
</dbReference>
<sequence>MVQDSNYKVKSLSPAVSAFQFHVKTPSATSSLGQGDGLLKISTTSNTATTSHSNSNSEDYFNSSKSYQSSPSTPTISGKEGYVYKDQLIILDEETRLKLTHMGQLPLDAEWTFWYDKFVPNLPASDYESNLKVISTAKTVQKFWSIYNNIDGPDRLGFRSNYHFMKTGIKPIWEDPQNEYGGSYNFKINKQQSSLAWRDILVLLIGEKVEDWIKNTVFGVSVSSRQHVDNYQIWTAHHNKNIQDSIVRAKLEELLYPADIQSFYFKMHKTHADFQKPTTPTSAHSPKTDMAASLSRPIEMRRKITEESIERVVQDIENASVIEAKLEAESKAFQLLQKELALVIESRQRLESQQQENELVNTEFEHLDEESNIYKLIGPVLVKQDKSEAATNVKNRLNLISSEIKRVETQLNDLTKKSEAKKNEIGQLQMQYQQVAAKK</sequence>
<dbReference type="GO" id="GO:0006457">
    <property type="term" value="P:protein folding"/>
    <property type="evidence" value="ECO:0007669"/>
    <property type="project" value="InterPro"/>
</dbReference>
<dbReference type="GO" id="GO:0000340">
    <property type="term" value="F:RNA 7-methylguanosine cap binding"/>
    <property type="evidence" value="ECO:0007669"/>
    <property type="project" value="TreeGrafter"/>
</dbReference>
<dbReference type="PANTHER" id="PTHR11960:SF66">
    <property type="entry name" value="EUKARYOTIC TRANSLATION INITIATION FACTOR 4E TYPE 3"/>
    <property type="match status" value="1"/>
</dbReference>
<dbReference type="GO" id="GO:0051082">
    <property type="term" value="F:unfolded protein binding"/>
    <property type="evidence" value="ECO:0007669"/>
    <property type="project" value="InterPro"/>
</dbReference>
<evidence type="ECO:0000256" key="3">
    <source>
        <dbReference type="ARBA" id="ARBA00022845"/>
    </source>
</evidence>
<dbReference type="FunFam" id="1.10.287.370:FF:000003">
    <property type="entry name" value="Prefoldin subunit 6"/>
    <property type="match status" value="1"/>
</dbReference>
<dbReference type="CDD" id="cd23161">
    <property type="entry name" value="Prefoldin_6"/>
    <property type="match status" value="1"/>
</dbReference>
<keyword evidence="2 7" id="KW-0396">Initiation factor</keyword>
<accession>A0A8H7QR60</accession>
<dbReference type="AlphaFoldDB" id="A0A8H7QR60"/>
<dbReference type="Pfam" id="PF01652">
    <property type="entry name" value="IF4E"/>
    <property type="match status" value="1"/>
</dbReference>
<comment type="similarity">
    <text evidence="7">Belongs to the eukaryotic initiation factor 4E family.</text>
</comment>
<reference evidence="10" key="1">
    <citation type="submission" date="2020-12" db="EMBL/GenBank/DDBJ databases">
        <title>Metabolic potential, ecology and presence of endohyphal bacteria is reflected in genomic diversity of Mucoromycotina.</title>
        <authorList>
            <person name="Muszewska A."/>
            <person name="Okrasinska A."/>
            <person name="Steczkiewicz K."/>
            <person name="Drgas O."/>
            <person name="Orlowska M."/>
            <person name="Perlinska-Lenart U."/>
            <person name="Aleksandrzak-Piekarczyk T."/>
            <person name="Szatraj K."/>
            <person name="Zielenkiewicz U."/>
            <person name="Pilsyk S."/>
            <person name="Malc E."/>
            <person name="Mieczkowski P."/>
            <person name="Kruszewska J.S."/>
            <person name="Biernat P."/>
            <person name="Pawlowska J."/>
        </authorList>
    </citation>
    <scope>NUCLEOTIDE SEQUENCE</scope>
    <source>
        <strain evidence="10">WA0000017839</strain>
    </source>
</reference>
<dbReference type="PANTHER" id="PTHR11960">
    <property type="entry name" value="EUKARYOTIC TRANSLATION INITIATION FACTOR 4E RELATED"/>
    <property type="match status" value="1"/>
</dbReference>
<protein>
    <recommendedName>
        <fullName evidence="12">Eukaryotic translation initiation factor 4E</fullName>
    </recommendedName>
</protein>
<feature type="region of interest" description="Disordered" evidence="9">
    <location>
        <begin position="45"/>
        <end position="75"/>
    </location>
</feature>
<evidence type="ECO:0000256" key="1">
    <source>
        <dbReference type="ARBA" id="ARBA00008045"/>
    </source>
</evidence>
<evidence type="ECO:0000256" key="7">
    <source>
        <dbReference type="RuleBase" id="RU004374"/>
    </source>
</evidence>
<feature type="coiled-coil region" evidence="8">
    <location>
        <begin position="333"/>
        <end position="431"/>
    </location>
</feature>
<dbReference type="SUPFAM" id="SSF55418">
    <property type="entry name" value="eIF4e-like"/>
    <property type="match status" value="1"/>
</dbReference>
<dbReference type="InterPro" id="IPR002777">
    <property type="entry name" value="PFD_beta-like"/>
</dbReference>
<dbReference type="GO" id="GO:0006417">
    <property type="term" value="P:regulation of translation"/>
    <property type="evidence" value="ECO:0007669"/>
    <property type="project" value="UniProtKB-KW"/>
</dbReference>
<feature type="compositionally biased region" description="Low complexity" evidence="9">
    <location>
        <begin position="45"/>
        <end position="72"/>
    </location>
</feature>
<dbReference type="InterPro" id="IPR001040">
    <property type="entry name" value="TIF_eIF_4E"/>
</dbReference>
<evidence type="ECO:0000313" key="11">
    <source>
        <dbReference type="Proteomes" id="UP000603453"/>
    </source>
</evidence>
<dbReference type="Pfam" id="PF01920">
    <property type="entry name" value="Prefoldin_2"/>
    <property type="match status" value="1"/>
</dbReference>
<dbReference type="Gene3D" id="3.30.760.10">
    <property type="entry name" value="RNA Cap, Translation Initiation Factor Eif4e"/>
    <property type="match status" value="1"/>
</dbReference>